<sequence>MHFSSSSFFLILLTTVPLALGIQAETAMGTRLADRVIEASKKKSEELLNEVCASTTWLGLGQHQPQQVHEQIKSLTSDLDQSTAEQKKDLDLLKQDEDYQDKALEHTEARLKDIANEKITLPDSVMSSFMQNKAGQGDIFAPLRRAAEKAREFAEKLMNSSVAFARSAGGHPGEGKNSSSFLEAKDVGYFLGDAGSLGTEDADTDAAERGLSLAQDGIAKLDADIAAQRKMLATERADLEKEKESTAKLELGDATLDAKGSSVASPEAQLVDPLEDSSTEFPGISFLETHNRASSVAAASRARLSSWLQRFRMKLNKARVAAGLPELLVNSSQKVTATKEDKPVEKKDAGLEKSSHTNMEKMGEQKESFLEWAPLNFGRMSLHPEISLATATTANADFSSFLETGRRRRNPESERAESLLNRVEDFVVRDEIKTKAELQALRGDAAGATPGVLAEVARHGVH</sequence>
<keyword evidence="4" id="KW-1185">Reference proteome</keyword>
<dbReference type="Proteomes" id="UP000007800">
    <property type="component" value="Unassembled WGS sequence"/>
</dbReference>
<dbReference type="AlphaFoldDB" id="C5KHQ1"/>
<feature type="region of interest" description="Disordered" evidence="1">
    <location>
        <begin position="335"/>
        <end position="360"/>
    </location>
</feature>
<proteinExistence type="predicted"/>
<evidence type="ECO:0000313" key="3">
    <source>
        <dbReference type="EMBL" id="EER16113.1"/>
    </source>
</evidence>
<name>C5KHQ1_PERM5</name>
<feature type="signal peptide" evidence="2">
    <location>
        <begin position="1"/>
        <end position="21"/>
    </location>
</feature>
<dbReference type="EMBL" id="GG673069">
    <property type="protein sequence ID" value="EER16113.1"/>
    <property type="molecule type" value="Genomic_DNA"/>
</dbReference>
<evidence type="ECO:0000256" key="1">
    <source>
        <dbReference type="SAM" id="MobiDB-lite"/>
    </source>
</evidence>
<keyword evidence="2" id="KW-0732">Signal</keyword>
<dbReference type="RefSeq" id="XP_002784317.1">
    <property type="nucleotide sequence ID" value="XM_002784271.1"/>
</dbReference>
<accession>C5KHQ1</accession>
<gene>
    <name evidence="3" type="ORF">Pmar_PMAR003576</name>
</gene>
<evidence type="ECO:0000256" key="2">
    <source>
        <dbReference type="SAM" id="SignalP"/>
    </source>
</evidence>
<feature type="compositionally biased region" description="Basic and acidic residues" evidence="1">
    <location>
        <begin position="337"/>
        <end position="360"/>
    </location>
</feature>
<reference evidence="3 4" key="1">
    <citation type="submission" date="2008-07" db="EMBL/GenBank/DDBJ databases">
        <authorList>
            <person name="El-Sayed N."/>
            <person name="Caler E."/>
            <person name="Inman J."/>
            <person name="Amedeo P."/>
            <person name="Hass B."/>
            <person name="Wortman J."/>
        </authorList>
    </citation>
    <scope>NUCLEOTIDE SEQUENCE [LARGE SCALE GENOMIC DNA]</scope>
    <source>
        <strain evidence="4">ATCC 50983 / TXsc</strain>
    </source>
</reference>
<evidence type="ECO:0000313" key="4">
    <source>
        <dbReference type="Proteomes" id="UP000007800"/>
    </source>
</evidence>
<protein>
    <submittedName>
        <fullName evidence="3">Uncharacterized protein</fullName>
    </submittedName>
</protein>
<dbReference type="GeneID" id="9061175"/>
<dbReference type="InParanoid" id="C5KHQ1"/>
<feature type="chain" id="PRO_5002954369" evidence="2">
    <location>
        <begin position="22"/>
        <end position="462"/>
    </location>
</feature>
<organism evidence="4">
    <name type="scientific">Perkinsus marinus (strain ATCC 50983 / TXsc)</name>
    <dbReference type="NCBI Taxonomy" id="423536"/>
    <lineage>
        <taxon>Eukaryota</taxon>
        <taxon>Sar</taxon>
        <taxon>Alveolata</taxon>
        <taxon>Perkinsozoa</taxon>
        <taxon>Perkinsea</taxon>
        <taxon>Perkinsida</taxon>
        <taxon>Perkinsidae</taxon>
        <taxon>Perkinsus</taxon>
    </lineage>
</organism>